<feature type="region of interest" description="Disordered" evidence="8">
    <location>
        <begin position="1"/>
        <end position="32"/>
    </location>
</feature>
<evidence type="ECO:0000313" key="10">
    <source>
        <dbReference type="Proteomes" id="UP000595046"/>
    </source>
</evidence>
<evidence type="ECO:0000256" key="7">
    <source>
        <dbReference type="ARBA" id="ARBA00049047"/>
    </source>
</evidence>
<keyword evidence="6" id="KW-0456">Lyase</keyword>
<dbReference type="InterPro" id="IPR002028">
    <property type="entry name" value="Trp_synthase_suA"/>
</dbReference>
<dbReference type="Pfam" id="PF00290">
    <property type="entry name" value="Trp_syntA"/>
    <property type="match status" value="1"/>
</dbReference>
<evidence type="ECO:0000256" key="1">
    <source>
        <dbReference type="ARBA" id="ARBA00004733"/>
    </source>
</evidence>
<reference evidence="10" key="1">
    <citation type="submission" date="2020-02" db="EMBL/GenBank/DDBJ databases">
        <title>Streptomyces sp. ASO4wet.</title>
        <authorList>
            <person name="Risdian C."/>
            <person name="Landwehr W."/>
            <person name="Schupp P."/>
            <person name="Wink J."/>
        </authorList>
    </citation>
    <scope>NUCLEOTIDE SEQUENCE [LARGE SCALE GENOMIC DNA]</scope>
    <source>
        <strain evidence="10">ASO4wet</strain>
    </source>
</reference>
<keyword evidence="5" id="KW-0057">Aromatic amino acid biosynthesis</keyword>
<protein>
    <recommendedName>
        <fullName evidence="2">tryptophan synthase</fullName>
        <ecNumber evidence="2">4.2.1.20</ecNumber>
    </recommendedName>
</protein>
<evidence type="ECO:0000256" key="5">
    <source>
        <dbReference type="ARBA" id="ARBA00023141"/>
    </source>
</evidence>
<dbReference type="Proteomes" id="UP000595046">
    <property type="component" value="Chromosome"/>
</dbReference>
<dbReference type="KEGG" id="sbat:G4Z16_00995"/>
<dbReference type="EC" id="4.2.1.20" evidence="2"/>
<keyword evidence="10" id="KW-1185">Reference proteome</keyword>
<organism evidence="9 10">
    <name type="scientific">Streptomyces bathyalis</name>
    <dbReference type="NCBI Taxonomy" id="2710756"/>
    <lineage>
        <taxon>Bacteria</taxon>
        <taxon>Bacillati</taxon>
        <taxon>Actinomycetota</taxon>
        <taxon>Actinomycetes</taxon>
        <taxon>Kitasatosporales</taxon>
        <taxon>Streptomycetaceae</taxon>
        <taxon>Streptomyces</taxon>
    </lineage>
</organism>
<dbReference type="SUPFAM" id="SSF51366">
    <property type="entry name" value="Ribulose-phoshate binding barrel"/>
    <property type="match status" value="1"/>
</dbReference>
<comment type="catalytic activity">
    <reaction evidence="7">
        <text>(1S,2R)-1-C-(indol-3-yl)glycerol 3-phosphate + L-serine = D-glyceraldehyde 3-phosphate + L-tryptophan + H2O</text>
        <dbReference type="Rhea" id="RHEA:10532"/>
        <dbReference type="ChEBI" id="CHEBI:15377"/>
        <dbReference type="ChEBI" id="CHEBI:33384"/>
        <dbReference type="ChEBI" id="CHEBI:57912"/>
        <dbReference type="ChEBI" id="CHEBI:58866"/>
        <dbReference type="ChEBI" id="CHEBI:59776"/>
        <dbReference type="EC" id="4.2.1.20"/>
    </reaction>
</comment>
<proteinExistence type="predicted"/>
<dbReference type="AlphaFoldDB" id="A0A7T1WV49"/>
<evidence type="ECO:0000256" key="4">
    <source>
        <dbReference type="ARBA" id="ARBA00022822"/>
    </source>
</evidence>
<evidence type="ECO:0000256" key="8">
    <source>
        <dbReference type="SAM" id="MobiDB-lite"/>
    </source>
</evidence>
<accession>A0A7T1WV49</accession>
<keyword evidence="4" id="KW-0822">Tryptophan biosynthesis</keyword>
<dbReference type="InterPro" id="IPR011060">
    <property type="entry name" value="RibuloseP-bd_barrel"/>
</dbReference>
<keyword evidence="3" id="KW-0028">Amino-acid biosynthesis</keyword>
<evidence type="ECO:0000256" key="2">
    <source>
        <dbReference type="ARBA" id="ARBA00012043"/>
    </source>
</evidence>
<comment type="pathway">
    <text evidence="1">Amino-acid biosynthesis; L-tryptophan biosynthesis; L-tryptophan from chorismate: step 5/5.</text>
</comment>
<evidence type="ECO:0000313" key="9">
    <source>
        <dbReference type="EMBL" id="QPP10314.1"/>
    </source>
</evidence>
<dbReference type="GO" id="GO:0004834">
    <property type="term" value="F:tryptophan synthase activity"/>
    <property type="evidence" value="ECO:0007669"/>
    <property type="project" value="UniProtKB-EC"/>
</dbReference>
<dbReference type="EMBL" id="CP048882">
    <property type="protein sequence ID" value="QPP10314.1"/>
    <property type="molecule type" value="Genomic_DNA"/>
</dbReference>
<name>A0A7T1WV49_9ACTN</name>
<dbReference type="InterPro" id="IPR013785">
    <property type="entry name" value="Aldolase_TIM"/>
</dbReference>
<evidence type="ECO:0000256" key="3">
    <source>
        <dbReference type="ARBA" id="ARBA00022605"/>
    </source>
</evidence>
<sequence>MGLHPAPRTRTPGHGARRRRRRRGDGPRSAARRVALPERAAAGAGLATPRFIPRTTTEQQLPGLCAGASGWLYAPASHQPTGYQGPLDLTALADFTQRLRATSPLPVACGVGISTPALAAAVAPLVDAVVIGSPIVRALTCGPTEAAALVAEFADAIRTRASGTAVRDAQEHAQHIAGGHCPRECRDTGVEPVQDDFGLAT</sequence>
<evidence type="ECO:0000256" key="6">
    <source>
        <dbReference type="ARBA" id="ARBA00023239"/>
    </source>
</evidence>
<gene>
    <name evidence="9" type="ORF">G4Z16_00995</name>
</gene>
<dbReference type="UniPathway" id="UPA00035">
    <property type="reaction ID" value="UER00044"/>
</dbReference>
<dbReference type="Gene3D" id="3.20.20.70">
    <property type="entry name" value="Aldolase class I"/>
    <property type="match status" value="1"/>
</dbReference>